<accession>A0ACC0TZ68</accession>
<dbReference type="Proteomes" id="UP001207468">
    <property type="component" value="Unassembled WGS sequence"/>
</dbReference>
<keyword evidence="2" id="KW-1185">Reference proteome</keyword>
<comment type="caution">
    <text evidence="1">The sequence shown here is derived from an EMBL/GenBank/DDBJ whole genome shotgun (WGS) entry which is preliminary data.</text>
</comment>
<organism evidence="1 2">
    <name type="scientific">Russula earlei</name>
    <dbReference type="NCBI Taxonomy" id="71964"/>
    <lineage>
        <taxon>Eukaryota</taxon>
        <taxon>Fungi</taxon>
        <taxon>Dikarya</taxon>
        <taxon>Basidiomycota</taxon>
        <taxon>Agaricomycotina</taxon>
        <taxon>Agaricomycetes</taxon>
        <taxon>Russulales</taxon>
        <taxon>Russulaceae</taxon>
        <taxon>Russula</taxon>
    </lineage>
</organism>
<protein>
    <submittedName>
        <fullName evidence="1">Uncharacterized protein</fullName>
    </submittedName>
</protein>
<evidence type="ECO:0000313" key="2">
    <source>
        <dbReference type="Proteomes" id="UP001207468"/>
    </source>
</evidence>
<name>A0ACC0TZ68_9AGAM</name>
<sequence length="237" mass="26718">MPQRYPAGRSHAAVTPSPQEKPPPPPTSRRTPPPTSPLRPFTRSRPRLLPPPAVEKTPPPPPQDDKRHPRASRPTHLPPPRPPPSRHRPHPLLRRLRLPRPSPSGAAILSHHRPRPCRHRLCIDSNSTADAWQHHEARRHFRHAASTPAPCFATPRPRSTRDDSPFPFCDDTTRPRAPGRRLTQEGLTGDGSNFKPPGGVRYVIRLSTNHVTCPCPHARVVFELLFPMPPFFHHLLV</sequence>
<gene>
    <name evidence="1" type="ORF">F5148DRAFT_428570</name>
</gene>
<evidence type="ECO:0000313" key="1">
    <source>
        <dbReference type="EMBL" id="KAI9454418.1"/>
    </source>
</evidence>
<reference evidence="1" key="1">
    <citation type="submission" date="2021-03" db="EMBL/GenBank/DDBJ databases">
        <title>Evolutionary priming and transition to the ectomycorrhizal habit in an iconic lineage of mushroom-forming fungi: is preadaptation a requirement?</title>
        <authorList>
            <consortium name="DOE Joint Genome Institute"/>
            <person name="Looney B.P."/>
            <person name="Miyauchi S."/>
            <person name="Morin E."/>
            <person name="Drula E."/>
            <person name="Courty P.E."/>
            <person name="Chicoki N."/>
            <person name="Fauchery L."/>
            <person name="Kohler A."/>
            <person name="Kuo A."/>
            <person name="LaButti K."/>
            <person name="Pangilinan J."/>
            <person name="Lipzen A."/>
            <person name="Riley R."/>
            <person name="Andreopoulos W."/>
            <person name="He G."/>
            <person name="Johnson J."/>
            <person name="Barry K.W."/>
            <person name="Grigoriev I.V."/>
            <person name="Nagy L."/>
            <person name="Hibbett D."/>
            <person name="Henrissat B."/>
            <person name="Matheny P.B."/>
            <person name="Labbe J."/>
            <person name="Martin A.F."/>
        </authorList>
    </citation>
    <scope>NUCLEOTIDE SEQUENCE</scope>
    <source>
        <strain evidence="1">BPL698</strain>
    </source>
</reference>
<proteinExistence type="predicted"/>
<dbReference type="EMBL" id="JAGFNK010000275">
    <property type="protein sequence ID" value="KAI9454418.1"/>
    <property type="molecule type" value="Genomic_DNA"/>
</dbReference>